<name>A0A0K0D3Y5_ANGCA</name>
<sequence>MTQQPHDIRPDTSPSFFRPIRHHRIKCCCLDFTWPPWSYEPTAPPQPLYRNI</sequence>
<evidence type="ECO:0000313" key="1">
    <source>
        <dbReference type="Proteomes" id="UP000035642"/>
    </source>
</evidence>
<dbReference type="AlphaFoldDB" id="A0A0K0D3Y5"/>
<dbReference type="WBParaSite" id="ACAC_0000478001-mRNA-1">
    <property type="protein sequence ID" value="ACAC_0000478001-mRNA-1"/>
    <property type="gene ID" value="ACAC_0000478001"/>
</dbReference>
<proteinExistence type="predicted"/>
<organism evidence="1 2">
    <name type="scientific">Angiostrongylus cantonensis</name>
    <name type="common">Rat lungworm</name>
    <dbReference type="NCBI Taxonomy" id="6313"/>
    <lineage>
        <taxon>Eukaryota</taxon>
        <taxon>Metazoa</taxon>
        <taxon>Ecdysozoa</taxon>
        <taxon>Nematoda</taxon>
        <taxon>Chromadorea</taxon>
        <taxon>Rhabditida</taxon>
        <taxon>Rhabditina</taxon>
        <taxon>Rhabditomorpha</taxon>
        <taxon>Strongyloidea</taxon>
        <taxon>Metastrongylidae</taxon>
        <taxon>Angiostrongylus</taxon>
    </lineage>
</organism>
<reference evidence="2" key="2">
    <citation type="submission" date="2017-02" db="UniProtKB">
        <authorList>
            <consortium name="WormBaseParasite"/>
        </authorList>
    </citation>
    <scope>IDENTIFICATION</scope>
</reference>
<dbReference type="Proteomes" id="UP000035642">
    <property type="component" value="Unassembled WGS sequence"/>
</dbReference>
<protein>
    <submittedName>
        <fullName evidence="2">Spondin domain-containing protein</fullName>
    </submittedName>
</protein>
<accession>A0A0K0D3Y5</accession>
<evidence type="ECO:0000313" key="2">
    <source>
        <dbReference type="WBParaSite" id="ACAC_0000478001-mRNA-1"/>
    </source>
</evidence>
<keyword evidence="1" id="KW-1185">Reference proteome</keyword>
<reference evidence="1" key="1">
    <citation type="submission" date="2012-09" db="EMBL/GenBank/DDBJ databases">
        <authorList>
            <person name="Martin A.A."/>
        </authorList>
    </citation>
    <scope>NUCLEOTIDE SEQUENCE</scope>
</reference>